<dbReference type="AlphaFoldDB" id="A0A5B7G2L0"/>
<evidence type="ECO:0000313" key="2">
    <source>
        <dbReference type="Proteomes" id="UP000324222"/>
    </source>
</evidence>
<accession>A0A5B7G2L0</accession>
<dbReference type="EMBL" id="VSRR010010576">
    <property type="protein sequence ID" value="MPC52026.1"/>
    <property type="molecule type" value="Genomic_DNA"/>
</dbReference>
<keyword evidence="2" id="KW-1185">Reference proteome</keyword>
<reference evidence="1 2" key="1">
    <citation type="submission" date="2019-05" db="EMBL/GenBank/DDBJ databases">
        <title>Another draft genome of Portunus trituberculatus and its Hox gene families provides insights of decapod evolution.</title>
        <authorList>
            <person name="Jeong J.-H."/>
            <person name="Song I."/>
            <person name="Kim S."/>
            <person name="Choi T."/>
            <person name="Kim D."/>
            <person name="Ryu S."/>
            <person name="Kim W."/>
        </authorList>
    </citation>
    <scope>NUCLEOTIDE SEQUENCE [LARGE SCALE GENOMIC DNA]</scope>
    <source>
        <tissue evidence="1">Muscle</tissue>
    </source>
</reference>
<evidence type="ECO:0000313" key="1">
    <source>
        <dbReference type="EMBL" id="MPC52026.1"/>
    </source>
</evidence>
<name>A0A5B7G2L0_PORTR</name>
<gene>
    <name evidence="1" type="ORF">E2C01_045885</name>
</gene>
<organism evidence="1 2">
    <name type="scientific">Portunus trituberculatus</name>
    <name type="common">Swimming crab</name>
    <name type="synonym">Neptunus trituberculatus</name>
    <dbReference type="NCBI Taxonomy" id="210409"/>
    <lineage>
        <taxon>Eukaryota</taxon>
        <taxon>Metazoa</taxon>
        <taxon>Ecdysozoa</taxon>
        <taxon>Arthropoda</taxon>
        <taxon>Crustacea</taxon>
        <taxon>Multicrustacea</taxon>
        <taxon>Malacostraca</taxon>
        <taxon>Eumalacostraca</taxon>
        <taxon>Eucarida</taxon>
        <taxon>Decapoda</taxon>
        <taxon>Pleocyemata</taxon>
        <taxon>Brachyura</taxon>
        <taxon>Eubrachyura</taxon>
        <taxon>Portunoidea</taxon>
        <taxon>Portunidae</taxon>
        <taxon>Portuninae</taxon>
        <taxon>Portunus</taxon>
    </lineage>
</organism>
<comment type="caution">
    <text evidence="1">The sequence shown here is derived from an EMBL/GenBank/DDBJ whole genome shotgun (WGS) entry which is preliminary data.</text>
</comment>
<sequence length="71" mass="7956">MAEFHWEESCSGEAGGSEGREDVVLMAWRGPSGCLPHPPTSVNKDFVESTRPFPFYWRSGDDFGAAFRYLP</sequence>
<protein>
    <submittedName>
        <fullName evidence="1">Uncharacterized protein</fullName>
    </submittedName>
</protein>
<proteinExistence type="predicted"/>
<dbReference type="Proteomes" id="UP000324222">
    <property type="component" value="Unassembled WGS sequence"/>
</dbReference>